<name>A0A914QES3_9BILA</name>
<evidence type="ECO:0000313" key="4">
    <source>
        <dbReference type="WBParaSite" id="PDA_v2.g27896.t1"/>
    </source>
</evidence>
<evidence type="ECO:0000313" key="3">
    <source>
        <dbReference type="Proteomes" id="UP000887578"/>
    </source>
</evidence>
<organism evidence="3 4">
    <name type="scientific">Panagrolaimus davidi</name>
    <dbReference type="NCBI Taxonomy" id="227884"/>
    <lineage>
        <taxon>Eukaryota</taxon>
        <taxon>Metazoa</taxon>
        <taxon>Ecdysozoa</taxon>
        <taxon>Nematoda</taxon>
        <taxon>Chromadorea</taxon>
        <taxon>Rhabditida</taxon>
        <taxon>Tylenchina</taxon>
        <taxon>Panagrolaimomorpha</taxon>
        <taxon>Panagrolaimoidea</taxon>
        <taxon>Panagrolaimidae</taxon>
        <taxon>Panagrolaimus</taxon>
    </lineage>
</organism>
<dbReference type="WBParaSite" id="PDA_v2.g27896.t1">
    <property type="protein sequence ID" value="PDA_v2.g27896.t1"/>
    <property type="gene ID" value="PDA_v2.g27896"/>
</dbReference>
<evidence type="ECO:0000256" key="2">
    <source>
        <dbReference type="SAM" id="SignalP"/>
    </source>
</evidence>
<proteinExistence type="predicted"/>
<feature type="compositionally biased region" description="Basic residues" evidence="1">
    <location>
        <begin position="362"/>
        <end position="374"/>
    </location>
</feature>
<keyword evidence="3" id="KW-1185">Reference proteome</keyword>
<feature type="chain" id="PRO_5037941900" evidence="2">
    <location>
        <begin position="22"/>
        <end position="374"/>
    </location>
</feature>
<dbReference type="Proteomes" id="UP000887578">
    <property type="component" value="Unplaced"/>
</dbReference>
<feature type="signal peptide" evidence="2">
    <location>
        <begin position="1"/>
        <end position="21"/>
    </location>
</feature>
<evidence type="ECO:0000256" key="1">
    <source>
        <dbReference type="SAM" id="MobiDB-lite"/>
    </source>
</evidence>
<accession>A0A914QES3</accession>
<protein>
    <submittedName>
        <fullName evidence="4">Transmembrane protein</fullName>
    </submittedName>
</protein>
<feature type="region of interest" description="Disordered" evidence="1">
    <location>
        <begin position="348"/>
        <end position="374"/>
    </location>
</feature>
<sequence length="374" mass="41776">MALKLCFLLLVFVLTDYGINGEEVGLCSKIGVTININSVGDNNLVYIYMADMSLSSFDNFNTNISITDQIVWSSNSSLYYQNVSSYGCSSVDGDCNVVLYDGIFWMYYSLMMDGEPVVIELFPWDRIDQGTIYSLYDAFDPKQPPCKADVGGNGNFTASITYCCKKYTYFTIPDNDPNPCLDLTGISTIYYVGSDVVGGMIQTKYVTTLQGINFTATAYLLPENGTFDIAPDYVGGPSGDLTNPVSIFYGNGDYQVDMYLDVLYANTYPLAYGQWINKLIRRNGLFMKNQSHPFTPDDSCLSFIPPTNYYGSGSQISLCCTRFQQPTKSSLMAEQKLEKIVENAKAKFNKNNPVSMPQKKLSPLKKYKQPKQKN</sequence>
<reference evidence="4" key="1">
    <citation type="submission" date="2022-11" db="UniProtKB">
        <authorList>
            <consortium name="WormBaseParasite"/>
        </authorList>
    </citation>
    <scope>IDENTIFICATION</scope>
</reference>
<keyword evidence="2" id="KW-0732">Signal</keyword>
<dbReference type="AlphaFoldDB" id="A0A914QES3"/>